<gene>
    <name evidence="5" type="ORF">QTG54_008603</name>
</gene>
<name>A0AAD8Y7A7_9STRA</name>
<dbReference type="EC" id="2.5.1.18" evidence="5"/>
<feature type="domain" description="GST N-terminal" evidence="3">
    <location>
        <begin position="22"/>
        <end position="117"/>
    </location>
</feature>
<comment type="caution">
    <text evidence="5">The sequence shown here is derived from an EMBL/GenBank/DDBJ whole genome shotgun (WGS) entry which is preliminary data.</text>
</comment>
<feature type="compositionally biased region" description="Basic and acidic residues" evidence="2">
    <location>
        <begin position="1"/>
        <end position="13"/>
    </location>
</feature>
<dbReference type="InterPro" id="IPR040079">
    <property type="entry name" value="Glutathione_S-Trfase"/>
</dbReference>
<dbReference type="PROSITE" id="PS50405">
    <property type="entry name" value="GST_CTER"/>
    <property type="match status" value="1"/>
</dbReference>
<reference evidence="5" key="1">
    <citation type="submission" date="2023-06" db="EMBL/GenBank/DDBJ databases">
        <title>Survivors Of The Sea: Transcriptome response of Skeletonema marinoi to long-term dormancy.</title>
        <authorList>
            <person name="Pinder M.I.M."/>
            <person name="Kourtchenko O."/>
            <person name="Robertson E.K."/>
            <person name="Larsson T."/>
            <person name="Maumus F."/>
            <person name="Osuna-Cruz C.M."/>
            <person name="Vancaester E."/>
            <person name="Stenow R."/>
            <person name="Vandepoele K."/>
            <person name="Ploug H."/>
            <person name="Bruchert V."/>
            <person name="Godhe A."/>
            <person name="Topel M."/>
        </authorList>
    </citation>
    <scope>NUCLEOTIDE SEQUENCE</scope>
    <source>
        <strain evidence="5">R05AC</strain>
    </source>
</reference>
<dbReference type="InterPro" id="IPR036249">
    <property type="entry name" value="Thioredoxin-like_sf"/>
</dbReference>
<proteinExistence type="predicted"/>
<dbReference type="InterPro" id="IPR005442">
    <property type="entry name" value="GST_omega"/>
</dbReference>
<feature type="domain" description="GST C-terminal" evidence="4">
    <location>
        <begin position="125"/>
        <end position="251"/>
    </location>
</feature>
<dbReference type="Proteomes" id="UP001224775">
    <property type="component" value="Unassembled WGS sequence"/>
</dbReference>
<dbReference type="GO" id="GO:0004364">
    <property type="term" value="F:glutathione transferase activity"/>
    <property type="evidence" value="ECO:0007669"/>
    <property type="project" value="UniProtKB-EC"/>
</dbReference>
<dbReference type="PANTHER" id="PTHR43968">
    <property type="match status" value="1"/>
</dbReference>
<dbReference type="InterPro" id="IPR004045">
    <property type="entry name" value="Glutathione_S-Trfase_N"/>
</dbReference>
<keyword evidence="6" id="KW-1185">Reference proteome</keyword>
<dbReference type="GO" id="GO:0005737">
    <property type="term" value="C:cytoplasm"/>
    <property type="evidence" value="ECO:0007669"/>
    <property type="project" value="InterPro"/>
</dbReference>
<organism evidence="5 6">
    <name type="scientific">Skeletonema marinoi</name>
    <dbReference type="NCBI Taxonomy" id="267567"/>
    <lineage>
        <taxon>Eukaryota</taxon>
        <taxon>Sar</taxon>
        <taxon>Stramenopiles</taxon>
        <taxon>Ochrophyta</taxon>
        <taxon>Bacillariophyta</taxon>
        <taxon>Coscinodiscophyceae</taxon>
        <taxon>Thalassiosirophycidae</taxon>
        <taxon>Thalassiosirales</taxon>
        <taxon>Skeletonemataceae</taxon>
        <taxon>Skeletonema</taxon>
        <taxon>Skeletonema marinoi-dohrnii complex</taxon>
    </lineage>
</organism>
<dbReference type="GO" id="GO:0045174">
    <property type="term" value="F:glutathione dehydrogenase (ascorbate) activity"/>
    <property type="evidence" value="ECO:0007669"/>
    <property type="project" value="UniProtKB-ARBA"/>
</dbReference>
<evidence type="ECO:0000259" key="3">
    <source>
        <dbReference type="PROSITE" id="PS50404"/>
    </source>
</evidence>
<accession>A0AAD8Y7A7</accession>
<dbReference type="SFLD" id="SFLDS00019">
    <property type="entry name" value="Glutathione_Transferase_(cytos"/>
    <property type="match status" value="1"/>
</dbReference>
<dbReference type="InterPro" id="IPR010987">
    <property type="entry name" value="Glutathione-S-Trfase_C-like"/>
</dbReference>
<evidence type="ECO:0000259" key="4">
    <source>
        <dbReference type="PROSITE" id="PS50405"/>
    </source>
</evidence>
<keyword evidence="5" id="KW-0808">Transferase</keyword>
<evidence type="ECO:0000256" key="2">
    <source>
        <dbReference type="SAM" id="MobiDB-lite"/>
    </source>
</evidence>
<evidence type="ECO:0000313" key="6">
    <source>
        <dbReference type="Proteomes" id="UP001224775"/>
    </source>
</evidence>
<protein>
    <submittedName>
        <fullName evidence="5">Glutathione S-transferase</fullName>
        <ecNumber evidence="5">2.5.1.18</ecNumber>
    </submittedName>
</protein>
<dbReference type="EMBL" id="JATAAI010000015">
    <property type="protein sequence ID" value="KAK1740508.1"/>
    <property type="molecule type" value="Genomic_DNA"/>
</dbReference>
<evidence type="ECO:0000313" key="5">
    <source>
        <dbReference type="EMBL" id="KAK1740508.1"/>
    </source>
</evidence>
<dbReference type="SUPFAM" id="SSF47616">
    <property type="entry name" value="GST C-terminal domain-like"/>
    <property type="match status" value="1"/>
</dbReference>
<dbReference type="PANTHER" id="PTHR43968:SF6">
    <property type="entry name" value="GLUTATHIONE S-TRANSFERASE OMEGA"/>
    <property type="match status" value="1"/>
</dbReference>
<keyword evidence="1" id="KW-0560">Oxidoreductase</keyword>
<dbReference type="PRINTS" id="PR01625">
    <property type="entry name" value="GSTRNSFRASEO"/>
</dbReference>
<dbReference type="PROSITE" id="PS50404">
    <property type="entry name" value="GST_NTER"/>
    <property type="match status" value="1"/>
</dbReference>
<sequence>MGDDDKKRKRDGDTPTDGSGNKQMELLSAWFCPYAQRAWMAMEIKCPGQFKVTEALKITDPDGVYSRDSLDKIPLLKESNPLGLVPVIIDRRSNKPMSVCDSLICVEYIDEVYDNNGKNKLLPGGPAQRAEARMWSSRLNDDIATQFYVLLLKQNKEDQDKAADKMLNAVLDFCVKCKGPFFYGDQISMVDITIAPWLVGARMEVVLKHFRNFEVPSTAEYSKYFEWRDSVLKHPAFVATASPDFEAMKRVYCRYADGTALIVKSKGT</sequence>
<dbReference type="SUPFAM" id="SSF52833">
    <property type="entry name" value="Thioredoxin-like"/>
    <property type="match status" value="1"/>
</dbReference>
<dbReference type="Gene3D" id="3.40.30.10">
    <property type="entry name" value="Glutaredoxin"/>
    <property type="match status" value="1"/>
</dbReference>
<dbReference type="AlphaFoldDB" id="A0AAD8Y7A7"/>
<feature type="region of interest" description="Disordered" evidence="2">
    <location>
        <begin position="1"/>
        <end position="21"/>
    </location>
</feature>
<dbReference type="Pfam" id="PF13410">
    <property type="entry name" value="GST_C_2"/>
    <property type="match status" value="1"/>
</dbReference>
<dbReference type="InterPro" id="IPR050983">
    <property type="entry name" value="GST_Omega/HSP26"/>
</dbReference>
<evidence type="ECO:0000256" key="1">
    <source>
        <dbReference type="ARBA" id="ARBA00023002"/>
    </source>
</evidence>
<dbReference type="InterPro" id="IPR036282">
    <property type="entry name" value="Glutathione-S-Trfase_C_sf"/>
</dbReference>
<dbReference type="Gene3D" id="1.20.1050.10">
    <property type="match status" value="1"/>
</dbReference>
<dbReference type="Pfam" id="PF13409">
    <property type="entry name" value="GST_N_2"/>
    <property type="match status" value="1"/>
</dbReference>